<dbReference type="PANTHER" id="PTHR22803">
    <property type="entry name" value="MANNOSE, PHOSPHOLIPASE, LECTIN RECEPTOR RELATED"/>
    <property type="match status" value="1"/>
</dbReference>
<reference evidence="5" key="2">
    <citation type="submission" date="2025-08" db="UniProtKB">
        <authorList>
            <consortium name="Ensembl"/>
        </authorList>
    </citation>
    <scope>IDENTIFICATION</scope>
</reference>
<gene>
    <name evidence="5" type="primary">LOC115586352</name>
</gene>
<keyword evidence="1" id="KW-0430">Lectin</keyword>
<dbReference type="InterPro" id="IPR016187">
    <property type="entry name" value="CTDL_fold"/>
</dbReference>
<evidence type="ECO:0000313" key="6">
    <source>
        <dbReference type="Proteomes" id="UP000472265"/>
    </source>
</evidence>
<reference evidence="5" key="1">
    <citation type="submission" date="2021-04" db="EMBL/GenBank/DDBJ databases">
        <authorList>
            <consortium name="Wellcome Sanger Institute Data Sharing"/>
        </authorList>
    </citation>
    <scope>NUCLEOTIDE SEQUENCE [LARGE SCALE GENOMIC DNA]</scope>
</reference>
<dbReference type="GO" id="GO:0030246">
    <property type="term" value="F:carbohydrate binding"/>
    <property type="evidence" value="ECO:0007669"/>
    <property type="project" value="UniProtKB-KW"/>
</dbReference>
<evidence type="ECO:0000259" key="4">
    <source>
        <dbReference type="PROSITE" id="PS50041"/>
    </source>
</evidence>
<dbReference type="AlphaFoldDB" id="A0A671YRJ9"/>
<organism evidence="5 6">
    <name type="scientific">Sparus aurata</name>
    <name type="common">Gilthead sea bream</name>
    <dbReference type="NCBI Taxonomy" id="8175"/>
    <lineage>
        <taxon>Eukaryota</taxon>
        <taxon>Metazoa</taxon>
        <taxon>Chordata</taxon>
        <taxon>Craniata</taxon>
        <taxon>Vertebrata</taxon>
        <taxon>Euteleostomi</taxon>
        <taxon>Actinopterygii</taxon>
        <taxon>Neopterygii</taxon>
        <taxon>Teleostei</taxon>
        <taxon>Neoteleostei</taxon>
        <taxon>Acanthomorphata</taxon>
        <taxon>Eupercaria</taxon>
        <taxon>Spariformes</taxon>
        <taxon>Sparidae</taxon>
        <taxon>Sparus</taxon>
    </lineage>
</organism>
<dbReference type="SMART" id="SM00034">
    <property type="entry name" value="CLECT"/>
    <property type="match status" value="1"/>
</dbReference>
<keyword evidence="6" id="KW-1185">Reference proteome</keyword>
<dbReference type="SUPFAM" id="SSF56436">
    <property type="entry name" value="C-type lectin-like"/>
    <property type="match status" value="1"/>
</dbReference>
<evidence type="ECO:0000256" key="2">
    <source>
        <dbReference type="ARBA" id="ARBA00023157"/>
    </source>
</evidence>
<feature type="domain" description="C-type lectin" evidence="4">
    <location>
        <begin position="332"/>
        <end position="450"/>
    </location>
</feature>
<name>A0A671YRJ9_SPAAU</name>
<dbReference type="CDD" id="cd03590">
    <property type="entry name" value="CLECT_DC-SIGN_like"/>
    <property type="match status" value="1"/>
</dbReference>
<dbReference type="RefSeq" id="XP_030281183.1">
    <property type="nucleotide sequence ID" value="XM_030425323.1"/>
</dbReference>
<protein>
    <submittedName>
        <fullName evidence="5">C-type lectin domain family 4 member M-like</fullName>
    </submittedName>
</protein>
<dbReference type="OrthoDB" id="2142683at2759"/>
<dbReference type="GeneTree" id="ENSGT01020000230338"/>
<reference evidence="5" key="3">
    <citation type="submission" date="2025-09" db="UniProtKB">
        <authorList>
            <consortium name="Ensembl"/>
        </authorList>
    </citation>
    <scope>IDENTIFICATION</scope>
</reference>
<keyword evidence="2" id="KW-1015">Disulfide bond</keyword>
<dbReference type="Proteomes" id="UP000472265">
    <property type="component" value="Chromosome 1"/>
</dbReference>
<dbReference type="Pfam" id="PF00059">
    <property type="entry name" value="Lectin_C"/>
    <property type="match status" value="1"/>
</dbReference>
<proteinExistence type="predicted"/>
<dbReference type="Gene3D" id="3.10.100.10">
    <property type="entry name" value="Mannose-Binding Protein A, subunit A"/>
    <property type="match status" value="1"/>
</dbReference>
<dbReference type="InterPro" id="IPR050111">
    <property type="entry name" value="C-type_lectin/snaclec_domain"/>
</dbReference>
<dbReference type="Ensembl" id="ENSSAUT00010068534.1">
    <property type="protein sequence ID" value="ENSSAUP00010065438.1"/>
    <property type="gene ID" value="ENSSAUG00010026178.1"/>
</dbReference>
<sequence length="451" mass="51973">MDMENSKIGYKQFFTDGSKLQSSVYAMRNSPFRMATVCLGLLCLILLLGVIGQSVHYQKAEQEHQSNLKTMHKEKENLQDDLRRARKQKTDLEVTNTNLRESNDQLSNRYQRTDTNNNLLSRQVTELKSSQSQLQASNTATTKEIEALKATNDQLQTNNNALTTAKDLIQKQYDIALNRKNELQANYVSVTKERDNLQNKYNVATRQKNQLQMNYNTLIKDVEHLQDRYNHSTNEKDKLANSHLNLTVEKESLQTGNDILEKSLDELQASYKSLNQEKQEVESGCQNVTVERDLLMKNNDNLTAERDVLQLEIEKLKAKIQEKTCPTGWRKYEGSCYYASAGKKTWRKGREYCQSNGADLAIVKSQEEMFFINSLYSSDKQVWIGLTDEGVEGNWKWVDGSPLTTTFWGKNQPNSYNGRNQDCAEFRHRATGTGDWNDENCNTEQNWICEM</sequence>
<dbReference type="InterPro" id="IPR016186">
    <property type="entry name" value="C-type_lectin-like/link_sf"/>
</dbReference>
<dbReference type="RefSeq" id="XP_030281182.1">
    <property type="nucleotide sequence ID" value="XM_030425322.1"/>
</dbReference>
<evidence type="ECO:0000313" key="5">
    <source>
        <dbReference type="Ensembl" id="ENSSAUP00010065438.1"/>
    </source>
</evidence>
<evidence type="ECO:0000256" key="1">
    <source>
        <dbReference type="ARBA" id="ARBA00022734"/>
    </source>
</evidence>
<evidence type="ECO:0000256" key="3">
    <source>
        <dbReference type="SAM" id="Coils"/>
    </source>
</evidence>
<dbReference type="InterPro" id="IPR033989">
    <property type="entry name" value="CD209-like_CTLD"/>
</dbReference>
<dbReference type="InterPro" id="IPR001304">
    <property type="entry name" value="C-type_lectin-like"/>
</dbReference>
<dbReference type="InterPro" id="IPR018378">
    <property type="entry name" value="C-type_lectin_CS"/>
</dbReference>
<feature type="coiled-coil region" evidence="3">
    <location>
        <begin position="61"/>
        <end position="319"/>
    </location>
</feature>
<accession>A0A671YRJ9</accession>
<dbReference type="Gene3D" id="1.20.5.400">
    <property type="match status" value="2"/>
</dbReference>
<dbReference type="GeneID" id="115586352"/>
<dbReference type="PROSITE" id="PS50041">
    <property type="entry name" value="C_TYPE_LECTIN_2"/>
    <property type="match status" value="1"/>
</dbReference>
<dbReference type="PROSITE" id="PS00615">
    <property type="entry name" value="C_TYPE_LECTIN_1"/>
    <property type="match status" value="1"/>
</dbReference>
<keyword evidence="3" id="KW-0175">Coiled coil</keyword>